<dbReference type="AlphaFoldDB" id="A0A8E2AKV9"/>
<keyword evidence="2" id="KW-1185">Reference proteome</keyword>
<proteinExistence type="predicted"/>
<gene>
    <name evidence="1" type="ORF">OBBRIDRAFT_330182</name>
</gene>
<accession>A0A8E2AKV9</accession>
<protein>
    <submittedName>
        <fullName evidence="1">Uncharacterized protein</fullName>
    </submittedName>
</protein>
<reference evidence="1 2" key="1">
    <citation type="submission" date="2016-07" db="EMBL/GenBank/DDBJ databases">
        <title>Draft genome of the white-rot fungus Obba rivulosa 3A-2.</title>
        <authorList>
            <consortium name="DOE Joint Genome Institute"/>
            <person name="Miettinen O."/>
            <person name="Riley R."/>
            <person name="Acob R."/>
            <person name="Barry K."/>
            <person name="Cullen D."/>
            <person name="De Vries R."/>
            <person name="Hainaut M."/>
            <person name="Hatakka A."/>
            <person name="Henrissat B."/>
            <person name="Hilden K."/>
            <person name="Kuo R."/>
            <person name="Labutti K."/>
            <person name="Lipzen A."/>
            <person name="Makela M.R."/>
            <person name="Sandor L."/>
            <person name="Spatafora J.W."/>
            <person name="Grigoriev I.V."/>
            <person name="Hibbett D.S."/>
        </authorList>
    </citation>
    <scope>NUCLEOTIDE SEQUENCE [LARGE SCALE GENOMIC DNA]</scope>
    <source>
        <strain evidence="1 2">3A-2</strain>
    </source>
</reference>
<sequence length="108" mass="12504">MCTLWVHAFDHVCKSDTVLRSRRFAYIHLRHMNVDVMEYIPYDSDVIRKMLSSLKYGARQRREPFDLTHLGEKRFLPVSATCSGLDYMFKSGRFVLVGNVMDLVAGDA</sequence>
<dbReference type="EMBL" id="KV722600">
    <property type="protein sequence ID" value="OCH85219.1"/>
    <property type="molecule type" value="Genomic_DNA"/>
</dbReference>
<name>A0A8E2AKV9_9APHY</name>
<evidence type="ECO:0000313" key="2">
    <source>
        <dbReference type="Proteomes" id="UP000250043"/>
    </source>
</evidence>
<organism evidence="1 2">
    <name type="scientific">Obba rivulosa</name>
    <dbReference type="NCBI Taxonomy" id="1052685"/>
    <lineage>
        <taxon>Eukaryota</taxon>
        <taxon>Fungi</taxon>
        <taxon>Dikarya</taxon>
        <taxon>Basidiomycota</taxon>
        <taxon>Agaricomycotina</taxon>
        <taxon>Agaricomycetes</taxon>
        <taxon>Polyporales</taxon>
        <taxon>Gelatoporiaceae</taxon>
        <taxon>Obba</taxon>
    </lineage>
</organism>
<dbReference type="Proteomes" id="UP000250043">
    <property type="component" value="Unassembled WGS sequence"/>
</dbReference>
<evidence type="ECO:0000313" key="1">
    <source>
        <dbReference type="EMBL" id="OCH85219.1"/>
    </source>
</evidence>